<evidence type="ECO:0000313" key="1">
    <source>
        <dbReference type="EMBL" id="AHE55899.1"/>
    </source>
</evidence>
<protein>
    <submittedName>
        <fullName evidence="1">Uncharacterized protein</fullName>
    </submittedName>
</protein>
<keyword evidence="2" id="KW-1185">Reference proteome</keyword>
<dbReference type="Proteomes" id="UP000018851">
    <property type="component" value="Chromosome"/>
</dbReference>
<dbReference type="AlphaFoldDB" id="W0ADB8"/>
<proteinExistence type="predicted"/>
<dbReference type="STRING" id="1123269.NX02_21315"/>
<dbReference type="eggNOG" id="ENOG50310XX">
    <property type="taxonomic scope" value="Bacteria"/>
</dbReference>
<organism evidence="1 2">
    <name type="scientific">Sphingomonas sanxanigenens DSM 19645 = NX02</name>
    <dbReference type="NCBI Taxonomy" id="1123269"/>
    <lineage>
        <taxon>Bacteria</taxon>
        <taxon>Pseudomonadati</taxon>
        <taxon>Pseudomonadota</taxon>
        <taxon>Alphaproteobacteria</taxon>
        <taxon>Sphingomonadales</taxon>
        <taxon>Sphingomonadaceae</taxon>
        <taxon>Sphingomonas</taxon>
    </lineage>
</organism>
<dbReference type="PATRIC" id="fig|1123269.5.peg.4171"/>
<dbReference type="OrthoDB" id="7504425at2"/>
<name>W0ADB8_9SPHN</name>
<sequence length="239" mass="25903">MTKHRTRDVIDVRRRSSAIETMAAMTRGAHVQPVGRAKPMKPTAEQMRHGSFEEVDIVDKKAGGTNVTIGHAYRRQPRYVSIDGLGTAQMKALSFYRAVYDRSERSETRCALDARWGSSGAGAGIGALELTEGLAHARSLLASIESGIGANLDTLRAVALQDQTFSEVAMERYGSREVERVVAGKGRVPPAIVKTLAPRSGKHRTLVRDQFMTALARLVDAVEPYQQTASRGGLRGGTA</sequence>
<reference evidence="1 2" key="1">
    <citation type="submission" date="2013-07" db="EMBL/GenBank/DDBJ databases">
        <title>Completed genome of Sphingomonas sanxanigenens NX02.</title>
        <authorList>
            <person name="Ma T."/>
            <person name="Huang H."/>
            <person name="Wu M."/>
            <person name="Li X."/>
            <person name="Li G."/>
        </authorList>
    </citation>
    <scope>NUCLEOTIDE SEQUENCE [LARGE SCALE GENOMIC DNA]</scope>
    <source>
        <strain evidence="1 2">NX02</strain>
    </source>
</reference>
<dbReference type="RefSeq" id="WP_025294059.1">
    <property type="nucleotide sequence ID" value="NZ_CP006644.1"/>
</dbReference>
<dbReference type="EMBL" id="CP006644">
    <property type="protein sequence ID" value="AHE55899.1"/>
    <property type="molecule type" value="Genomic_DNA"/>
</dbReference>
<dbReference type="KEGG" id="ssan:NX02_21315"/>
<dbReference type="HOGENOM" id="CLU_1165231_0_0_5"/>
<accession>W0ADB8</accession>
<evidence type="ECO:0000313" key="2">
    <source>
        <dbReference type="Proteomes" id="UP000018851"/>
    </source>
</evidence>
<gene>
    <name evidence="1" type="ORF">NX02_21315</name>
</gene>